<dbReference type="GeneID" id="27335654"/>
<dbReference type="OrthoDB" id="5385910at2759"/>
<feature type="compositionally biased region" description="Low complexity" evidence="1">
    <location>
        <begin position="90"/>
        <end position="118"/>
    </location>
</feature>
<feature type="compositionally biased region" description="Low complexity" evidence="1">
    <location>
        <begin position="163"/>
        <end position="180"/>
    </location>
</feature>
<feature type="compositionally biased region" description="Polar residues" evidence="1">
    <location>
        <begin position="10"/>
        <end position="27"/>
    </location>
</feature>
<keyword evidence="3" id="KW-1185">Reference proteome</keyword>
<dbReference type="HOGENOM" id="CLU_058869_0_0_1"/>
<dbReference type="Proteomes" id="UP000053328">
    <property type="component" value="Unassembled WGS sequence"/>
</dbReference>
<evidence type="ECO:0000313" key="3">
    <source>
        <dbReference type="Proteomes" id="UP000053328"/>
    </source>
</evidence>
<feature type="compositionally biased region" description="Low complexity" evidence="1">
    <location>
        <begin position="44"/>
        <end position="53"/>
    </location>
</feature>
<organism evidence="2 3">
    <name type="scientific">Exophiala spinifera</name>
    <dbReference type="NCBI Taxonomy" id="91928"/>
    <lineage>
        <taxon>Eukaryota</taxon>
        <taxon>Fungi</taxon>
        <taxon>Dikarya</taxon>
        <taxon>Ascomycota</taxon>
        <taxon>Pezizomycotina</taxon>
        <taxon>Eurotiomycetes</taxon>
        <taxon>Chaetothyriomycetidae</taxon>
        <taxon>Chaetothyriales</taxon>
        <taxon>Herpotrichiellaceae</taxon>
        <taxon>Exophiala</taxon>
    </lineage>
</organism>
<feature type="compositionally biased region" description="Polar residues" evidence="1">
    <location>
        <begin position="70"/>
        <end position="84"/>
    </location>
</feature>
<evidence type="ECO:0000313" key="2">
    <source>
        <dbReference type="EMBL" id="KIW13383.1"/>
    </source>
</evidence>
<protein>
    <submittedName>
        <fullName evidence="2">Uncharacterized protein</fullName>
    </submittedName>
</protein>
<feature type="compositionally biased region" description="Pro residues" evidence="1">
    <location>
        <begin position="144"/>
        <end position="159"/>
    </location>
</feature>
<sequence>MAPIPVHTASPINKNVPSDTLPDTSPSAAALRYTPPANAEARPTTTTTTQQQQRGSSYYPAARPGAAAVPQSTNAASATYNGRLQPTLMAETTTSTTLTPTPTRTTATKAPSSNDDNSPPSPQPGAVPSAAADYTLTPTTLSLPQPPPMPMPVPGPQPHPHAQHAPSPSSPSLMTQSSSPVRRHALPSPTPTRTSYPVVPFPSAYPPPGQQDLSHPPGYVQDSRASFDDKPVEECQPYENRASPSSSSSSAGRRGILDSEPVFDSRAESDSLLNTAMSWAKAAGKRLSKTEQEIWRHVNGEN</sequence>
<dbReference type="AlphaFoldDB" id="A0A0D2B396"/>
<dbReference type="VEuPathDB" id="FungiDB:PV08_08571"/>
<dbReference type="EMBL" id="KN847497">
    <property type="protein sequence ID" value="KIW13383.1"/>
    <property type="molecule type" value="Genomic_DNA"/>
</dbReference>
<feature type="region of interest" description="Disordered" evidence="1">
    <location>
        <begin position="1"/>
        <end position="264"/>
    </location>
</feature>
<dbReference type="STRING" id="91928.A0A0D2B396"/>
<reference evidence="2 3" key="1">
    <citation type="submission" date="2015-01" db="EMBL/GenBank/DDBJ databases">
        <title>The Genome Sequence of Exophiala spinifera CBS89968.</title>
        <authorList>
            <consortium name="The Broad Institute Genomics Platform"/>
            <person name="Cuomo C."/>
            <person name="de Hoog S."/>
            <person name="Gorbushina A."/>
            <person name="Stielow B."/>
            <person name="Teixiera M."/>
            <person name="Abouelleil A."/>
            <person name="Chapman S.B."/>
            <person name="Priest M."/>
            <person name="Young S.K."/>
            <person name="Wortman J."/>
            <person name="Nusbaum C."/>
            <person name="Birren B."/>
        </authorList>
    </citation>
    <scope>NUCLEOTIDE SEQUENCE [LARGE SCALE GENOMIC DNA]</scope>
    <source>
        <strain evidence="2 3">CBS 89968</strain>
    </source>
</reference>
<feature type="compositionally biased region" description="Pro residues" evidence="1">
    <location>
        <begin position="199"/>
        <end position="209"/>
    </location>
</feature>
<name>A0A0D2B396_9EURO</name>
<proteinExistence type="predicted"/>
<evidence type="ECO:0000256" key="1">
    <source>
        <dbReference type="SAM" id="MobiDB-lite"/>
    </source>
</evidence>
<dbReference type="RefSeq" id="XP_016233599.1">
    <property type="nucleotide sequence ID" value="XM_016382896.1"/>
</dbReference>
<gene>
    <name evidence="2" type="ORF">PV08_08571</name>
</gene>
<accession>A0A0D2B396</accession>